<evidence type="ECO:0000256" key="1">
    <source>
        <dbReference type="SAM" id="Phobius"/>
    </source>
</evidence>
<organism evidence="2 3">
    <name type="scientific">Microvirga guangxiensis</name>
    <dbReference type="NCBI Taxonomy" id="549386"/>
    <lineage>
        <taxon>Bacteria</taxon>
        <taxon>Pseudomonadati</taxon>
        <taxon>Pseudomonadota</taxon>
        <taxon>Alphaproteobacteria</taxon>
        <taxon>Hyphomicrobiales</taxon>
        <taxon>Methylobacteriaceae</taxon>
        <taxon>Microvirga</taxon>
    </lineage>
</organism>
<dbReference type="EMBL" id="FMVJ01000015">
    <property type="protein sequence ID" value="SCZ08485.1"/>
    <property type="molecule type" value="Genomic_DNA"/>
</dbReference>
<keyword evidence="3" id="KW-1185">Reference proteome</keyword>
<evidence type="ECO:0000313" key="2">
    <source>
        <dbReference type="EMBL" id="SCZ08485.1"/>
    </source>
</evidence>
<dbReference type="AlphaFoldDB" id="A0A1G5L6I1"/>
<keyword evidence="1" id="KW-1133">Transmembrane helix</keyword>
<protein>
    <submittedName>
        <fullName evidence="2">Uncharacterized protein</fullName>
    </submittedName>
</protein>
<evidence type="ECO:0000313" key="3">
    <source>
        <dbReference type="Proteomes" id="UP000199569"/>
    </source>
</evidence>
<keyword evidence="1" id="KW-0812">Transmembrane</keyword>
<name>A0A1G5L6I1_9HYPH</name>
<accession>A0A1G5L6I1</accession>
<feature type="transmembrane region" description="Helical" evidence="1">
    <location>
        <begin position="92"/>
        <end position="117"/>
    </location>
</feature>
<gene>
    <name evidence="2" type="ORF">SAMN02927923_03958</name>
</gene>
<reference evidence="2 3" key="1">
    <citation type="submission" date="2016-10" db="EMBL/GenBank/DDBJ databases">
        <authorList>
            <person name="de Groot N.N."/>
        </authorList>
    </citation>
    <scope>NUCLEOTIDE SEQUENCE [LARGE SCALE GENOMIC DNA]</scope>
    <source>
        <strain evidence="2 3">CGMCC 1.7666</strain>
    </source>
</reference>
<proteinExistence type="predicted"/>
<dbReference type="Proteomes" id="UP000199569">
    <property type="component" value="Unassembled WGS sequence"/>
</dbReference>
<keyword evidence="1" id="KW-0472">Membrane</keyword>
<feature type="transmembrane region" description="Helical" evidence="1">
    <location>
        <begin position="144"/>
        <end position="163"/>
    </location>
</feature>
<sequence>MTSTAARTQRTRPEIRDRTGVMRSRLPGSVRFPLFQINPVIGWRSAFVNATDIIGYIMAVVEGEPKEASMSSSTLRDALPAAGMRQGAPMNLVATGWALTSTLVGLFVICYVLSFVWPTSGLAHGWVSLFATHPESPGRTLVEGIAGSAAAAWIGSVLFVPVYNRMIGR</sequence>